<gene>
    <name evidence="3" type="ORF">EXIGLDRAFT_763737</name>
</gene>
<evidence type="ECO:0000313" key="4">
    <source>
        <dbReference type="Proteomes" id="UP000077266"/>
    </source>
</evidence>
<feature type="transmembrane region" description="Helical" evidence="1">
    <location>
        <begin position="139"/>
        <end position="162"/>
    </location>
</feature>
<keyword evidence="4" id="KW-1185">Reference proteome</keyword>
<feature type="transmembrane region" description="Helical" evidence="1">
    <location>
        <begin position="103"/>
        <end position="127"/>
    </location>
</feature>
<evidence type="ECO:0000256" key="1">
    <source>
        <dbReference type="SAM" id="Phobius"/>
    </source>
</evidence>
<dbReference type="InParanoid" id="A0A165LS98"/>
<dbReference type="OrthoDB" id="3349377at2759"/>
<dbReference type="Proteomes" id="UP000077266">
    <property type="component" value="Unassembled WGS sequence"/>
</dbReference>
<name>A0A165LS98_EXIGL</name>
<feature type="domain" description="DUF6533" evidence="2">
    <location>
        <begin position="27"/>
        <end position="72"/>
    </location>
</feature>
<evidence type="ECO:0000259" key="2">
    <source>
        <dbReference type="Pfam" id="PF20151"/>
    </source>
</evidence>
<organism evidence="3 4">
    <name type="scientific">Exidia glandulosa HHB12029</name>
    <dbReference type="NCBI Taxonomy" id="1314781"/>
    <lineage>
        <taxon>Eukaryota</taxon>
        <taxon>Fungi</taxon>
        <taxon>Dikarya</taxon>
        <taxon>Basidiomycota</taxon>
        <taxon>Agaricomycotina</taxon>
        <taxon>Agaricomycetes</taxon>
        <taxon>Auriculariales</taxon>
        <taxon>Exidiaceae</taxon>
        <taxon>Exidia</taxon>
    </lineage>
</organism>
<sequence length="349" mass="39191">MDVDSDAFRAVVAGLAQGLQDLQLTKYIYGSALTILVWDWCLTFEDERETIWRKRTNLLQVLYYLNRYGTFVFTVFNVISVNLPSRLVTDARYILTSHSCEGWLHVSLSAQTAAQWLVTSAIVTYRVRALYQSNRMMKVGIVVVWALTNIGIIVLTIVNLIPDKIVAELPFGLRACHSIVDVPLIFTPFLPGLAYDILAFSLALWKIYDHASTTSTASRNTGAGRSVYSLMAFDSALYFVIMSAATLVNIFIQLPFTRDTLRIMWDPMLMALGSTMCSRMVLNLKVAGSRRATETTTGSDGWSYKMSHMPRPDAPIPTYHVREPSPLPPSFPLYSTQFRGEASEAARWV</sequence>
<dbReference type="AlphaFoldDB" id="A0A165LS98"/>
<dbReference type="Pfam" id="PF20151">
    <property type="entry name" value="DUF6533"/>
    <property type="match status" value="1"/>
</dbReference>
<feature type="transmembrane region" description="Helical" evidence="1">
    <location>
        <begin position="65"/>
        <end position="83"/>
    </location>
</feature>
<feature type="transmembrane region" description="Helical" evidence="1">
    <location>
        <begin position="182"/>
        <end position="205"/>
    </location>
</feature>
<keyword evidence="1" id="KW-0812">Transmembrane</keyword>
<feature type="transmembrane region" description="Helical" evidence="1">
    <location>
        <begin position="226"/>
        <end position="252"/>
    </location>
</feature>
<evidence type="ECO:0000313" key="3">
    <source>
        <dbReference type="EMBL" id="KZV98252.1"/>
    </source>
</evidence>
<dbReference type="EMBL" id="KV425921">
    <property type="protein sequence ID" value="KZV98252.1"/>
    <property type="molecule type" value="Genomic_DNA"/>
</dbReference>
<protein>
    <recommendedName>
        <fullName evidence="2">DUF6533 domain-containing protein</fullName>
    </recommendedName>
</protein>
<accession>A0A165LS98</accession>
<feature type="transmembrane region" description="Helical" evidence="1">
    <location>
        <begin position="264"/>
        <end position="282"/>
    </location>
</feature>
<dbReference type="InterPro" id="IPR045340">
    <property type="entry name" value="DUF6533"/>
</dbReference>
<reference evidence="3 4" key="1">
    <citation type="journal article" date="2016" name="Mol. Biol. Evol.">
        <title>Comparative Genomics of Early-Diverging Mushroom-Forming Fungi Provides Insights into the Origins of Lignocellulose Decay Capabilities.</title>
        <authorList>
            <person name="Nagy L.G."/>
            <person name="Riley R."/>
            <person name="Tritt A."/>
            <person name="Adam C."/>
            <person name="Daum C."/>
            <person name="Floudas D."/>
            <person name="Sun H."/>
            <person name="Yadav J.S."/>
            <person name="Pangilinan J."/>
            <person name="Larsson K.H."/>
            <person name="Matsuura K."/>
            <person name="Barry K."/>
            <person name="Labutti K."/>
            <person name="Kuo R."/>
            <person name="Ohm R.A."/>
            <person name="Bhattacharya S.S."/>
            <person name="Shirouzu T."/>
            <person name="Yoshinaga Y."/>
            <person name="Martin F.M."/>
            <person name="Grigoriev I.V."/>
            <person name="Hibbett D.S."/>
        </authorList>
    </citation>
    <scope>NUCLEOTIDE SEQUENCE [LARGE SCALE GENOMIC DNA]</scope>
    <source>
        <strain evidence="3 4">HHB12029</strain>
    </source>
</reference>
<keyword evidence="1" id="KW-0472">Membrane</keyword>
<proteinExistence type="predicted"/>
<keyword evidence="1" id="KW-1133">Transmembrane helix</keyword>